<feature type="transmembrane region" description="Helical" evidence="1">
    <location>
        <begin position="36"/>
        <end position="55"/>
    </location>
</feature>
<dbReference type="Proteomes" id="UP000241645">
    <property type="component" value="Unassembled WGS sequence"/>
</dbReference>
<evidence type="ECO:0000313" key="2">
    <source>
        <dbReference type="EMBL" id="PSK04102.1"/>
    </source>
</evidence>
<dbReference type="RefSeq" id="WP_328139139.1">
    <property type="nucleotide sequence ID" value="NZ_JARMEW010000060.1"/>
</dbReference>
<keyword evidence="3" id="KW-1185">Reference proteome</keyword>
<keyword evidence="1" id="KW-0812">Transmembrane</keyword>
<name>A0ABX5FHH9_9BACL</name>
<protein>
    <submittedName>
        <fullName evidence="2">Uncharacterized protein</fullName>
    </submittedName>
</protein>
<evidence type="ECO:0000313" key="3">
    <source>
        <dbReference type="Proteomes" id="UP000241645"/>
    </source>
</evidence>
<gene>
    <name evidence="2" type="ORF">C7R92_27365</name>
</gene>
<organism evidence="2 3">
    <name type="scientific">Brevibacillus porteri</name>
    <dbReference type="NCBI Taxonomy" id="2126350"/>
    <lineage>
        <taxon>Bacteria</taxon>
        <taxon>Bacillati</taxon>
        <taxon>Bacillota</taxon>
        <taxon>Bacilli</taxon>
        <taxon>Bacillales</taxon>
        <taxon>Paenibacillaceae</taxon>
        <taxon>Brevibacillus</taxon>
    </lineage>
</organism>
<sequence>MQKLDLKFGQICMLIISIAIVTIAIFRLVFNFTVSPFTLLLLSMASVSFAIGDIFKSYAKIGLYAFFYVIAFTWGIFGLMAPNFTSHGPNQDMSRYTDGATLIAFAAPFFVRGLGAVLKEKKKE</sequence>
<feature type="transmembrane region" description="Helical" evidence="1">
    <location>
        <begin position="100"/>
        <end position="118"/>
    </location>
</feature>
<accession>A0ABX5FHH9</accession>
<feature type="transmembrane region" description="Helical" evidence="1">
    <location>
        <begin position="62"/>
        <end position="80"/>
    </location>
</feature>
<evidence type="ECO:0000256" key="1">
    <source>
        <dbReference type="SAM" id="Phobius"/>
    </source>
</evidence>
<comment type="caution">
    <text evidence="2">The sequence shown here is derived from an EMBL/GenBank/DDBJ whole genome shotgun (WGS) entry which is preliminary data.</text>
</comment>
<keyword evidence="1" id="KW-1133">Transmembrane helix</keyword>
<reference evidence="2 3" key="1">
    <citation type="submission" date="2018-03" db="EMBL/GenBank/DDBJ databases">
        <title>Brevisbacillus phylogenomics.</title>
        <authorList>
            <person name="Dunlap C."/>
        </authorList>
    </citation>
    <scope>NUCLEOTIDE SEQUENCE [LARGE SCALE GENOMIC DNA]</scope>
    <source>
        <strain evidence="2 3">NRRL B-41110</strain>
    </source>
</reference>
<feature type="transmembrane region" description="Helical" evidence="1">
    <location>
        <begin position="12"/>
        <end position="30"/>
    </location>
</feature>
<proteinExistence type="predicted"/>
<dbReference type="EMBL" id="PXZO01000063">
    <property type="protein sequence ID" value="PSK04102.1"/>
    <property type="molecule type" value="Genomic_DNA"/>
</dbReference>
<keyword evidence="1" id="KW-0472">Membrane</keyword>